<evidence type="ECO:0000259" key="5">
    <source>
        <dbReference type="PROSITE" id="PS50054"/>
    </source>
</evidence>
<dbReference type="AlphaFoldDB" id="A0A9Q5I0V8"/>
<dbReference type="PROSITE" id="PS50054">
    <property type="entry name" value="TYR_PHOSPHATASE_DUAL"/>
    <property type="match status" value="1"/>
</dbReference>
<sequence length="208" mass="23065">MATSNYTFANQLDAKMGWRNHADPIIEGKLYLGNLTTASTPQGLHERKITHIVSVCNEPIPAHHPQSGYVIHKIPVEDEPTEDLLIHFPAACQFIHNAMVTPGAVILVHCVQGLSRSAAVVAAYLMWSRRLSATDALTVNASIIFTIGSEAREQIWLNPSFQEQLVIFEACRYAPHPNDGVYRKWRIQLEEARRRIAAQSARAAGSSS</sequence>
<proteinExistence type="inferred from homology"/>
<dbReference type="PRINTS" id="PR01908">
    <property type="entry name" value="ADSPHPHTASE"/>
</dbReference>
<dbReference type="EMBL" id="LNZH02000151">
    <property type="protein sequence ID" value="OCB89637.1"/>
    <property type="molecule type" value="Genomic_DNA"/>
</dbReference>
<dbReference type="PANTHER" id="PTHR45848">
    <property type="entry name" value="DUAL SPECIFICITY PROTEIN PHOSPHATASE 12 FAMILY MEMBER"/>
    <property type="match status" value="1"/>
</dbReference>
<dbReference type="CDD" id="cd14498">
    <property type="entry name" value="DSP"/>
    <property type="match status" value="1"/>
</dbReference>
<dbReference type="InterPro" id="IPR000340">
    <property type="entry name" value="Dual-sp_phosphatase_cat-dom"/>
</dbReference>
<dbReference type="PROSITE" id="PS00383">
    <property type="entry name" value="TYR_PHOSPHATASE_1"/>
    <property type="match status" value="1"/>
</dbReference>
<reference evidence="7" key="1">
    <citation type="submission" date="2016-06" db="EMBL/GenBank/DDBJ databases">
        <title>Draft Genome sequence of the fungus Inonotus baumii.</title>
        <authorList>
            <person name="Zhu H."/>
            <person name="Lin W."/>
        </authorList>
    </citation>
    <scope>NUCLEOTIDE SEQUENCE</scope>
    <source>
        <strain evidence="7">821</strain>
    </source>
</reference>
<evidence type="ECO:0000313" key="7">
    <source>
        <dbReference type="EMBL" id="OCB89637.1"/>
    </source>
</evidence>
<protein>
    <recommendedName>
        <fullName evidence="2">protein-tyrosine-phosphatase</fullName>
        <ecNumber evidence="2">3.1.3.48</ecNumber>
    </recommendedName>
</protein>
<feature type="domain" description="Tyrosine specific protein phosphatases" evidence="6">
    <location>
        <begin position="86"/>
        <end position="137"/>
    </location>
</feature>
<dbReference type="EC" id="3.1.3.48" evidence="2"/>
<evidence type="ECO:0000256" key="4">
    <source>
        <dbReference type="ARBA" id="ARBA00022912"/>
    </source>
</evidence>
<dbReference type="Proteomes" id="UP000757232">
    <property type="component" value="Unassembled WGS sequence"/>
</dbReference>
<evidence type="ECO:0000313" key="8">
    <source>
        <dbReference type="Proteomes" id="UP000757232"/>
    </source>
</evidence>
<evidence type="ECO:0000256" key="1">
    <source>
        <dbReference type="ARBA" id="ARBA00008601"/>
    </source>
</evidence>
<comment type="similarity">
    <text evidence="1">Belongs to the protein-tyrosine phosphatase family. Non-receptor class dual specificity subfamily.</text>
</comment>
<dbReference type="InterPro" id="IPR000387">
    <property type="entry name" value="Tyr_Pase_dom"/>
</dbReference>
<dbReference type="SMART" id="SM00195">
    <property type="entry name" value="DSPc"/>
    <property type="match status" value="1"/>
</dbReference>
<evidence type="ECO:0000256" key="3">
    <source>
        <dbReference type="ARBA" id="ARBA00022801"/>
    </source>
</evidence>
<gene>
    <name evidence="7" type="ORF">A7U60_g3113</name>
</gene>
<dbReference type="PANTHER" id="PTHR45848:SF4">
    <property type="entry name" value="DUAL SPECIFICITY PROTEIN PHOSPHATASE 12"/>
    <property type="match status" value="1"/>
</dbReference>
<feature type="domain" description="Tyrosine-protein phosphatase" evidence="5">
    <location>
        <begin position="20"/>
        <end position="174"/>
    </location>
</feature>
<dbReference type="Pfam" id="PF00782">
    <property type="entry name" value="DSPc"/>
    <property type="match status" value="1"/>
</dbReference>
<keyword evidence="8" id="KW-1185">Reference proteome</keyword>
<dbReference type="InterPro" id="IPR016130">
    <property type="entry name" value="Tyr_Pase_AS"/>
</dbReference>
<dbReference type="SUPFAM" id="SSF52799">
    <property type="entry name" value="(Phosphotyrosine protein) phosphatases II"/>
    <property type="match status" value="1"/>
</dbReference>
<dbReference type="PROSITE" id="PS50056">
    <property type="entry name" value="TYR_PHOSPHATASE_2"/>
    <property type="match status" value="1"/>
</dbReference>
<keyword evidence="4" id="KW-0904">Protein phosphatase</keyword>
<organism evidence="7 8">
    <name type="scientific">Sanghuangporus baumii</name>
    <name type="common">Phellinus baumii</name>
    <dbReference type="NCBI Taxonomy" id="108892"/>
    <lineage>
        <taxon>Eukaryota</taxon>
        <taxon>Fungi</taxon>
        <taxon>Dikarya</taxon>
        <taxon>Basidiomycota</taxon>
        <taxon>Agaricomycotina</taxon>
        <taxon>Agaricomycetes</taxon>
        <taxon>Hymenochaetales</taxon>
        <taxon>Hymenochaetaceae</taxon>
        <taxon>Sanghuangporus</taxon>
    </lineage>
</organism>
<accession>A0A9Q5I0V8</accession>
<dbReference type="GO" id="GO:0004725">
    <property type="term" value="F:protein tyrosine phosphatase activity"/>
    <property type="evidence" value="ECO:0007669"/>
    <property type="project" value="UniProtKB-EC"/>
</dbReference>
<comment type="caution">
    <text evidence="7">The sequence shown here is derived from an EMBL/GenBank/DDBJ whole genome shotgun (WGS) entry which is preliminary data.</text>
</comment>
<name>A0A9Q5I0V8_SANBA</name>
<dbReference type="Gene3D" id="3.90.190.10">
    <property type="entry name" value="Protein tyrosine phosphatase superfamily"/>
    <property type="match status" value="1"/>
</dbReference>
<keyword evidence="3" id="KW-0378">Hydrolase</keyword>
<evidence type="ECO:0000256" key="2">
    <source>
        <dbReference type="ARBA" id="ARBA00013064"/>
    </source>
</evidence>
<dbReference type="GO" id="GO:0008138">
    <property type="term" value="F:protein tyrosine/serine/threonine phosphatase activity"/>
    <property type="evidence" value="ECO:0007669"/>
    <property type="project" value="TreeGrafter"/>
</dbReference>
<dbReference type="OrthoDB" id="2017893at2759"/>
<dbReference type="InterPro" id="IPR020422">
    <property type="entry name" value="TYR_PHOSPHATASE_DUAL_dom"/>
</dbReference>
<evidence type="ECO:0000259" key="6">
    <source>
        <dbReference type="PROSITE" id="PS50056"/>
    </source>
</evidence>
<dbReference type="InterPro" id="IPR029021">
    <property type="entry name" value="Prot-tyrosine_phosphatase-like"/>
</dbReference>